<feature type="transmembrane region" description="Helical" evidence="4">
    <location>
        <begin position="29"/>
        <end position="55"/>
    </location>
</feature>
<dbReference type="GO" id="GO:0030246">
    <property type="term" value="F:carbohydrate binding"/>
    <property type="evidence" value="ECO:0007669"/>
    <property type="project" value="UniProtKB-KW"/>
</dbReference>
<reference evidence="6" key="2">
    <citation type="submission" date="2025-09" db="UniProtKB">
        <authorList>
            <consortium name="Ensembl"/>
        </authorList>
    </citation>
    <scope>IDENTIFICATION</scope>
</reference>
<dbReference type="AlphaFoldDB" id="A0A3Q3AZ53"/>
<keyword evidence="7" id="KW-1185">Reference proteome</keyword>
<dbReference type="InterPro" id="IPR001304">
    <property type="entry name" value="C-type_lectin-like"/>
</dbReference>
<dbReference type="InterPro" id="IPR016187">
    <property type="entry name" value="CTDL_fold"/>
</dbReference>
<evidence type="ECO:0000256" key="3">
    <source>
        <dbReference type="SAM" id="MobiDB-lite"/>
    </source>
</evidence>
<feature type="region of interest" description="Disordered" evidence="3">
    <location>
        <begin position="1"/>
        <end position="20"/>
    </location>
</feature>
<evidence type="ECO:0000313" key="6">
    <source>
        <dbReference type="Ensembl" id="ENSKMAP00000022503.1"/>
    </source>
</evidence>
<evidence type="ECO:0000256" key="2">
    <source>
        <dbReference type="ARBA" id="ARBA00023157"/>
    </source>
</evidence>
<protein>
    <submittedName>
        <fullName evidence="6">CD209 antigen-like protein A</fullName>
    </submittedName>
</protein>
<dbReference type="PANTHER" id="PTHR22803">
    <property type="entry name" value="MANNOSE, PHOSPHOLIPASE, LECTIN RECEPTOR RELATED"/>
    <property type="match status" value="1"/>
</dbReference>
<evidence type="ECO:0000313" key="7">
    <source>
        <dbReference type="Proteomes" id="UP000264800"/>
    </source>
</evidence>
<sequence>MDYVNQPDGSTRNGSGKRSELRPAAGEKLIRVVAVSFGLLCVLQAAANVTLRLVLHTQTSDKNVTVDIDKLRRLYADQYFQQGWVYLHPSFYYISSIKKSWQASRDDCLRRGADLVIINTKEEQDFTRQFQRLTWIGLRHKMITHQWTWVDGTPLTKRYWGPGEPNSYGGKEEECVEIRFHETEDSWNDIPCIDQNVWICEKNVTQIIE</sequence>
<dbReference type="Pfam" id="PF00059">
    <property type="entry name" value="Lectin_C"/>
    <property type="match status" value="1"/>
</dbReference>
<reference evidence="6" key="1">
    <citation type="submission" date="2025-08" db="UniProtKB">
        <authorList>
            <consortium name="Ensembl"/>
        </authorList>
    </citation>
    <scope>IDENTIFICATION</scope>
</reference>
<keyword evidence="4" id="KW-0472">Membrane</keyword>
<dbReference type="InterPro" id="IPR050111">
    <property type="entry name" value="C-type_lectin/snaclec_domain"/>
</dbReference>
<dbReference type="SMART" id="SM00034">
    <property type="entry name" value="CLECT"/>
    <property type="match status" value="1"/>
</dbReference>
<accession>A0A3Q3AZ53</accession>
<dbReference type="PROSITE" id="PS00615">
    <property type="entry name" value="C_TYPE_LECTIN_1"/>
    <property type="match status" value="1"/>
</dbReference>
<feature type="compositionally biased region" description="Polar residues" evidence="3">
    <location>
        <begin position="7"/>
        <end position="16"/>
    </location>
</feature>
<keyword evidence="4" id="KW-1133">Transmembrane helix</keyword>
<evidence type="ECO:0000259" key="5">
    <source>
        <dbReference type="PROSITE" id="PS50041"/>
    </source>
</evidence>
<keyword evidence="2" id="KW-1015">Disulfide bond</keyword>
<dbReference type="InterPro" id="IPR033989">
    <property type="entry name" value="CD209-like_CTLD"/>
</dbReference>
<evidence type="ECO:0000256" key="4">
    <source>
        <dbReference type="SAM" id="Phobius"/>
    </source>
</evidence>
<evidence type="ECO:0000256" key="1">
    <source>
        <dbReference type="ARBA" id="ARBA00022734"/>
    </source>
</evidence>
<dbReference type="Proteomes" id="UP000264800">
    <property type="component" value="Unplaced"/>
</dbReference>
<dbReference type="PROSITE" id="PS50041">
    <property type="entry name" value="C_TYPE_LECTIN_2"/>
    <property type="match status" value="1"/>
</dbReference>
<dbReference type="SUPFAM" id="SSF56436">
    <property type="entry name" value="C-type lectin-like"/>
    <property type="match status" value="1"/>
</dbReference>
<dbReference type="Gene3D" id="3.10.100.10">
    <property type="entry name" value="Mannose-Binding Protein A, subunit A"/>
    <property type="match status" value="1"/>
</dbReference>
<feature type="domain" description="C-type lectin" evidence="5">
    <location>
        <begin position="87"/>
        <end position="201"/>
    </location>
</feature>
<name>A0A3Q3AZ53_KRYMA</name>
<organism evidence="6 7">
    <name type="scientific">Kryptolebias marmoratus</name>
    <name type="common">Mangrove killifish</name>
    <name type="synonym">Rivulus marmoratus</name>
    <dbReference type="NCBI Taxonomy" id="37003"/>
    <lineage>
        <taxon>Eukaryota</taxon>
        <taxon>Metazoa</taxon>
        <taxon>Chordata</taxon>
        <taxon>Craniata</taxon>
        <taxon>Vertebrata</taxon>
        <taxon>Euteleostomi</taxon>
        <taxon>Actinopterygii</taxon>
        <taxon>Neopterygii</taxon>
        <taxon>Teleostei</taxon>
        <taxon>Neoteleostei</taxon>
        <taxon>Acanthomorphata</taxon>
        <taxon>Ovalentaria</taxon>
        <taxon>Atherinomorphae</taxon>
        <taxon>Cyprinodontiformes</taxon>
        <taxon>Rivulidae</taxon>
        <taxon>Kryptolebias</taxon>
    </lineage>
</organism>
<proteinExistence type="predicted"/>
<keyword evidence="4" id="KW-0812">Transmembrane</keyword>
<dbReference type="Ensembl" id="ENSKMAT00000022788.1">
    <property type="protein sequence ID" value="ENSKMAP00000022503.1"/>
    <property type="gene ID" value="ENSKMAG00000016712.1"/>
</dbReference>
<dbReference type="InterPro" id="IPR016186">
    <property type="entry name" value="C-type_lectin-like/link_sf"/>
</dbReference>
<dbReference type="OMA" id="ITMDYAN"/>
<dbReference type="CDD" id="cd03590">
    <property type="entry name" value="CLECT_DC-SIGN_like"/>
    <property type="match status" value="1"/>
</dbReference>
<keyword evidence="1" id="KW-0430">Lectin</keyword>
<dbReference type="InterPro" id="IPR018378">
    <property type="entry name" value="C-type_lectin_CS"/>
</dbReference>
<dbReference type="GeneTree" id="ENSGT01020000230338"/>